<evidence type="ECO:0000313" key="3">
    <source>
        <dbReference type="Proteomes" id="UP000199064"/>
    </source>
</evidence>
<feature type="chain" id="PRO_5011598793" description="DUF1176 domain-containing protein" evidence="1">
    <location>
        <begin position="21"/>
        <end position="343"/>
    </location>
</feature>
<sequence>MKSAFTTTAVLAILQAPAFAQDEPYLDDRSSPETLLQSLYNAVNRKEYARAYDYFATPPAASLDAYQEGYADTDHVALVTGTASSEGAAGSIVYSLPVAIRARAGDGGERVFAGCYTLRLSNPQIQGTPYAPLHIEKAEMKPVAGELRDVLPASCGDGTPDGTDTVLADAKALFSSIYGRNCPQAPDRDASDQMQSYTIPFNYSHEGLDTPKHEARLFRFYCGSGAYNENHAYILANEEGGLTPLQFATPETSVQYESGDSDGKVEDIRIVGYTASDTLVNSTYDADTLTLTSYNKWRGIGDAFSAGTWIFREGTFTLVRYDVDASYDGEKDPITILDYHTGP</sequence>
<evidence type="ECO:0000313" key="2">
    <source>
        <dbReference type="EMBL" id="SEB34973.1"/>
    </source>
</evidence>
<dbReference type="InterPro" id="IPR009560">
    <property type="entry name" value="DUF1176"/>
</dbReference>
<dbReference type="AlphaFoldDB" id="A0A1H4IM15"/>
<accession>A0A1H4IM15</accession>
<dbReference type="RefSeq" id="WP_090325997.1">
    <property type="nucleotide sequence ID" value="NZ_FNSL01000001.1"/>
</dbReference>
<dbReference type="Pfam" id="PF06674">
    <property type="entry name" value="DUF1176"/>
    <property type="match status" value="1"/>
</dbReference>
<keyword evidence="1" id="KW-0732">Signal</keyword>
<gene>
    <name evidence="2" type="ORF">SAMN05216452_0170</name>
</gene>
<keyword evidence="3" id="KW-1185">Reference proteome</keyword>
<name>A0A1H4IM15_9HYPH</name>
<feature type="signal peptide" evidence="1">
    <location>
        <begin position="1"/>
        <end position="20"/>
    </location>
</feature>
<proteinExistence type="predicted"/>
<protein>
    <recommendedName>
        <fullName evidence="4">DUF1176 domain-containing protein</fullName>
    </recommendedName>
</protein>
<reference evidence="3" key="1">
    <citation type="submission" date="2016-10" db="EMBL/GenBank/DDBJ databases">
        <authorList>
            <person name="Varghese N."/>
            <person name="Submissions S."/>
        </authorList>
    </citation>
    <scope>NUCLEOTIDE SEQUENCE [LARGE SCALE GENOMIC DNA]</scope>
    <source>
        <strain evidence="3">ES.061</strain>
    </source>
</reference>
<dbReference type="EMBL" id="FNSL01000001">
    <property type="protein sequence ID" value="SEB34973.1"/>
    <property type="molecule type" value="Genomic_DNA"/>
</dbReference>
<organism evidence="2 3">
    <name type="scientific">Nitratireductor aquibiodomus</name>
    <dbReference type="NCBI Taxonomy" id="204799"/>
    <lineage>
        <taxon>Bacteria</taxon>
        <taxon>Pseudomonadati</taxon>
        <taxon>Pseudomonadota</taxon>
        <taxon>Alphaproteobacteria</taxon>
        <taxon>Hyphomicrobiales</taxon>
        <taxon>Phyllobacteriaceae</taxon>
        <taxon>Nitratireductor</taxon>
    </lineage>
</organism>
<evidence type="ECO:0008006" key="4">
    <source>
        <dbReference type="Google" id="ProtNLM"/>
    </source>
</evidence>
<dbReference type="Proteomes" id="UP000199064">
    <property type="component" value="Unassembled WGS sequence"/>
</dbReference>
<evidence type="ECO:0000256" key="1">
    <source>
        <dbReference type="SAM" id="SignalP"/>
    </source>
</evidence>